<gene>
    <name evidence="1" type="ORF">S01H4_25886</name>
</gene>
<organism evidence="1">
    <name type="scientific">marine sediment metagenome</name>
    <dbReference type="NCBI Taxonomy" id="412755"/>
    <lineage>
        <taxon>unclassified sequences</taxon>
        <taxon>metagenomes</taxon>
        <taxon>ecological metagenomes</taxon>
    </lineage>
</organism>
<comment type="caution">
    <text evidence="1">The sequence shown here is derived from an EMBL/GenBank/DDBJ whole genome shotgun (WGS) entry which is preliminary data.</text>
</comment>
<proteinExistence type="predicted"/>
<reference evidence="1" key="1">
    <citation type="journal article" date="2014" name="Front. Microbiol.">
        <title>High frequency of phylogenetically diverse reductive dehalogenase-homologous genes in deep subseafloor sedimentary metagenomes.</title>
        <authorList>
            <person name="Kawai M."/>
            <person name="Futagami T."/>
            <person name="Toyoda A."/>
            <person name="Takaki Y."/>
            <person name="Nishi S."/>
            <person name="Hori S."/>
            <person name="Arai W."/>
            <person name="Tsubouchi T."/>
            <person name="Morono Y."/>
            <person name="Uchiyama I."/>
            <person name="Ito T."/>
            <person name="Fujiyama A."/>
            <person name="Inagaki F."/>
            <person name="Takami H."/>
        </authorList>
    </citation>
    <scope>NUCLEOTIDE SEQUENCE</scope>
    <source>
        <strain evidence="1">Expedition CK06-06</strain>
    </source>
</reference>
<accession>X1B880</accession>
<evidence type="ECO:0000313" key="1">
    <source>
        <dbReference type="EMBL" id="GAG80353.1"/>
    </source>
</evidence>
<protein>
    <submittedName>
        <fullName evidence="1">Uncharacterized protein</fullName>
    </submittedName>
</protein>
<dbReference type="AlphaFoldDB" id="X1B880"/>
<sequence>MKVAKPFKNKIEKTKLCPAVLLSREPQECIKESCYFWIDEKCQLKVIKQDFKYKKA</sequence>
<dbReference type="EMBL" id="BART01012387">
    <property type="protein sequence ID" value="GAG80353.1"/>
    <property type="molecule type" value="Genomic_DNA"/>
</dbReference>
<name>X1B880_9ZZZZ</name>